<accession>A0ACC0VXJ4</accession>
<comment type="caution">
    <text evidence="1">The sequence shown here is derived from an EMBL/GenBank/DDBJ whole genome shotgun (WGS) entry which is preliminary data.</text>
</comment>
<reference evidence="1 2" key="1">
    <citation type="journal article" date="2022" name="bioRxiv">
        <title>The genome of the oomycete Peronosclerospora sorghi, a cosmopolitan pathogen of maize and sorghum, is inflated with dispersed pseudogenes.</title>
        <authorList>
            <person name="Fletcher K."/>
            <person name="Martin F."/>
            <person name="Isakeit T."/>
            <person name="Cavanaugh K."/>
            <person name="Magill C."/>
            <person name="Michelmore R."/>
        </authorList>
    </citation>
    <scope>NUCLEOTIDE SEQUENCE [LARGE SCALE GENOMIC DNA]</scope>
    <source>
        <strain evidence="1">P6</strain>
    </source>
</reference>
<evidence type="ECO:0000313" key="1">
    <source>
        <dbReference type="EMBL" id="KAI9910594.1"/>
    </source>
</evidence>
<organism evidence="1 2">
    <name type="scientific">Peronosclerospora sorghi</name>
    <dbReference type="NCBI Taxonomy" id="230839"/>
    <lineage>
        <taxon>Eukaryota</taxon>
        <taxon>Sar</taxon>
        <taxon>Stramenopiles</taxon>
        <taxon>Oomycota</taxon>
        <taxon>Peronosporomycetes</taxon>
        <taxon>Peronosporales</taxon>
        <taxon>Peronosporaceae</taxon>
        <taxon>Peronosclerospora</taxon>
    </lineage>
</organism>
<name>A0ACC0VXJ4_9STRA</name>
<proteinExistence type="predicted"/>
<protein>
    <submittedName>
        <fullName evidence="1">Uncharacterized protein</fullName>
    </submittedName>
</protein>
<dbReference type="EMBL" id="CM047585">
    <property type="protein sequence ID" value="KAI9910594.1"/>
    <property type="molecule type" value="Genomic_DNA"/>
</dbReference>
<gene>
    <name evidence="1" type="ORF">PsorP6_011230</name>
</gene>
<dbReference type="Proteomes" id="UP001163321">
    <property type="component" value="Chromosome 6"/>
</dbReference>
<evidence type="ECO:0000313" key="2">
    <source>
        <dbReference type="Proteomes" id="UP001163321"/>
    </source>
</evidence>
<sequence>MHNSELSSRFWTDMRVVETQLGRSITVANDKKSLLYCIFIFSKYWRSPFITASSELIHSFYTCFCYLIEFVKSASRSLFDVRRGLN</sequence>
<keyword evidence="2" id="KW-1185">Reference proteome</keyword>